<protein>
    <recommendedName>
        <fullName evidence="2">FAS1 domain-containing protein</fullName>
    </recommendedName>
</protein>
<dbReference type="Gene3D" id="2.30.180.10">
    <property type="entry name" value="FAS1 domain"/>
    <property type="match status" value="5"/>
</dbReference>
<feature type="region of interest" description="Disordered" evidence="1">
    <location>
        <begin position="249"/>
        <end position="321"/>
    </location>
</feature>
<evidence type="ECO:0000313" key="3">
    <source>
        <dbReference type="EMBL" id="RWS23636.1"/>
    </source>
</evidence>
<feature type="non-terminal residue" evidence="3">
    <location>
        <position position="1076"/>
    </location>
</feature>
<feature type="compositionally biased region" description="Low complexity" evidence="1">
    <location>
        <begin position="300"/>
        <end position="321"/>
    </location>
</feature>
<keyword evidence="4" id="KW-1185">Reference proteome</keyword>
<evidence type="ECO:0000259" key="2">
    <source>
        <dbReference type="PROSITE" id="PS50213"/>
    </source>
</evidence>
<dbReference type="SMART" id="SM00554">
    <property type="entry name" value="FAS1"/>
    <property type="match status" value="5"/>
</dbReference>
<feature type="domain" description="FAS1" evidence="2">
    <location>
        <begin position="486"/>
        <end position="617"/>
    </location>
</feature>
<proteinExistence type="predicted"/>
<feature type="compositionally biased region" description="Polar residues" evidence="1">
    <location>
        <begin position="278"/>
        <end position="292"/>
    </location>
</feature>
<dbReference type="InterPro" id="IPR000782">
    <property type="entry name" value="FAS1_domain"/>
</dbReference>
<feature type="region of interest" description="Disordered" evidence="1">
    <location>
        <begin position="400"/>
        <end position="473"/>
    </location>
</feature>
<feature type="domain" description="FAS1" evidence="2">
    <location>
        <begin position="1"/>
        <end position="68"/>
    </location>
</feature>
<dbReference type="AlphaFoldDB" id="A0A443S7V4"/>
<name>A0A443S7V4_9ACAR</name>
<feature type="domain" description="FAS1" evidence="2">
    <location>
        <begin position="942"/>
        <end position="1076"/>
    </location>
</feature>
<dbReference type="EMBL" id="NCKV01006122">
    <property type="protein sequence ID" value="RWS23636.1"/>
    <property type="molecule type" value="Genomic_DNA"/>
</dbReference>
<feature type="domain" description="FAS1" evidence="2">
    <location>
        <begin position="806"/>
        <end position="938"/>
    </location>
</feature>
<feature type="non-terminal residue" evidence="3">
    <location>
        <position position="1"/>
    </location>
</feature>
<dbReference type="GO" id="GO:0050839">
    <property type="term" value="F:cell adhesion molecule binding"/>
    <property type="evidence" value="ECO:0007669"/>
    <property type="project" value="TreeGrafter"/>
</dbReference>
<dbReference type="VEuPathDB" id="VectorBase:LDEU008404"/>
<dbReference type="GO" id="GO:0005615">
    <property type="term" value="C:extracellular space"/>
    <property type="evidence" value="ECO:0007669"/>
    <property type="project" value="TreeGrafter"/>
</dbReference>
<sequence>VIESHIIPGNFYSLGLPGNQVNSIAGDVLIFDKKKIQSRELVLINSIPIVSPDQVATNGVVHGISRVMLPKSLLEDCKCDKTTTNANTDTTTLGPVYNPTRASTQTPLRDETAPNSIPSTTNTETPPNVFFRREPSIANDDRNRNPKSAGNNFSDAPYVVSFTPTTTTSSVADTASTSATTTPTPLYFYANRRRVPPRNPITRQYDPRRTVTNRNTDPLFTEVYPYSTVTDYYSTPSTYYPYNPFRTHTIGGRNATDTESTPYEPTRRRPITDFYTDDSPNSPFASFPTQRQPFDRTRRPTFNNFNTFDTSTPTSTNTASTTLSPFFRRTYATNTDNLSTRTNTAATSTYETPLRAINNNNRRKPIFESRTTELPFWATQTTKQVTSNTLTSTRRIINDNTEPSTTFFDSTRRPTSPSTFDNRRGLSRGPNTRPLNTRKEDEFSTNEYFSTTSPKNRSPLNNITTTPANDDELLQTDPQTIDEIMDEPGLILGGKQVSFNTFKDNLRRAGLTNLMSSEGPFTVFMPTDEAFKSFSPSALNNLKKNPTKLRNMLLRHVTNVQIPPSALQNNFVVQTFSGDSLHISVEAVGKRVLVMGIPIMAATSARNGIIYVIGSILQPPSEEENEAENVVEEIKKRPQLTRFTKMVEKTRFNDILKGNNEFTLLVPDNSAFEELSPNIRQMIENDPQILESWLFLMVLNTNANFSLGMVGNHVIEGKYTSEQLTKIQFLPASSGSRTPLQFSSLPGSVIVNNDATFIQFDISCTNGIVHVINRFLVPDDITVKVTTKQPTFTEFEDESREPIISNESHGTEMRNAEKNSKFMKALRRAALLDKLVESRRDYTLLIPSDKAVDKLPEKLKSAMDTTPHRLKSLFNYHIIPEYVDFSNLKNDDILPSISGKPIRFNKYNNGSSLALSGAMIDKVSSEGNVLMIFVDRVLYPPQGNIYEILKRSPILKTLTKLVETAKLDRELSQSGPFTLFAPNDAAFNKLPGNTIQPLLTNSAKSREFLLRHVVQPLIFTSAIPVGKKNTTDVTNAAGERLKLQRLPDCVSVDGVTLSFADVTATNGVVHVIDHVL</sequence>
<dbReference type="Pfam" id="PF02469">
    <property type="entry name" value="Fasciclin"/>
    <property type="match status" value="5"/>
</dbReference>
<feature type="compositionally biased region" description="Polar residues" evidence="1">
    <location>
        <begin position="445"/>
        <end position="468"/>
    </location>
</feature>
<feature type="compositionally biased region" description="Polar residues" evidence="1">
    <location>
        <begin position="400"/>
        <end position="420"/>
    </location>
</feature>
<dbReference type="FunFam" id="2.30.180.10:FF:000032">
    <property type="entry name" value="Fasciclin domain-containing protein, putative"/>
    <property type="match status" value="1"/>
</dbReference>
<dbReference type="Proteomes" id="UP000288716">
    <property type="component" value="Unassembled WGS sequence"/>
</dbReference>
<dbReference type="STRING" id="299467.A0A443S7V4"/>
<accession>A0A443S7V4</accession>
<feature type="compositionally biased region" description="Basic and acidic residues" evidence="1">
    <location>
        <begin position="131"/>
        <end position="144"/>
    </location>
</feature>
<dbReference type="GO" id="GO:0030198">
    <property type="term" value="P:extracellular matrix organization"/>
    <property type="evidence" value="ECO:0007669"/>
    <property type="project" value="TreeGrafter"/>
</dbReference>
<comment type="caution">
    <text evidence="3">The sequence shown here is derived from an EMBL/GenBank/DDBJ whole genome shotgun (WGS) entry which is preliminary data.</text>
</comment>
<reference evidence="3 4" key="1">
    <citation type="journal article" date="2018" name="Gigascience">
        <title>Genomes of trombidid mites reveal novel predicted allergens and laterally-transferred genes associated with secondary metabolism.</title>
        <authorList>
            <person name="Dong X."/>
            <person name="Chaisiri K."/>
            <person name="Xia D."/>
            <person name="Armstrong S.D."/>
            <person name="Fang Y."/>
            <person name="Donnelly M.J."/>
            <person name="Kadowaki T."/>
            <person name="McGarry J.W."/>
            <person name="Darby A.C."/>
            <person name="Makepeace B.L."/>
        </authorList>
    </citation>
    <scope>NUCLEOTIDE SEQUENCE [LARGE SCALE GENOMIC DNA]</scope>
    <source>
        <strain evidence="3">UoL-UT</strain>
    </source>
</reference>
<evidence type="ECO:0000256" key="1">
    <source>
        <dbReference type="SAM" id="MobiDB-lite"/>
    </source>
</evidence>
<dbReference type="InterPro" id="IPR036378">
    <property type="entry name" value="FAS1_dom_sf"/>
</dbReference>
<feature type="compositionally biased region" description="Polar residues" evidence="1">
    <location>
        <begin position="100"/>
        <end position="126"/>
    </location>
</feature>
<feature type="domain" description="FAS1" evidence="2">
    <location>
        <begin position="627"/>
        <end position="776"/>
    </location>
</feature>
<dbReference type="GO" id="GO:0007155">
    <property type="term" value="P:cell adhesion"/>
    <property type="evidence" value="ECO:0007669"/>
    <property type="project" value="TreeGrafter"/>
</dbReference>
<gene>
    <name evidence="3" type="ORF">B4U80_02285</name>
</gene>
<dbReference type="InterPro" id="IPR050904">
    <property type="entry name" value="Adhesion/Biosynth-related"/>
</dbReference>
<dbReference type="PROSITE" id="PS50213">
    <property type="entry name" value="FAS1"/>
    <property type="match status" value="5"/>
</dbReference>
<feature type="region of interest" description="Disordered" evidence="1">
    <location>
        <begin position="90"/>
        <end position="158"/>
    </location>
</feature>
<dbReference type="SUPFAM" id="SSF82153">
    <property type="entry name" value="FAS1 domain"/>
    <property type="match status" value="5"/>
</dbReference>
<dbReference type="GO" id="GO:0031012">
    <property type="term" value="C:extracellular matrix"/>
    <property type="evidence" value="ECO:0007669"/>
    <property type="project" value="TreeGrafter"/>
</dbReference>
<evidence type="ECO:0000313" key="4">
    <source>
        <dbReference type="Proteomes" id="UP000288716"/>
    </source>
</evidence>
<dbReference type="PANTHER" id="PTHR10900:SF124">
    <property type="entry name" value="FI05614P"/>
    <property type="match status" value="1"/>
</dbReference>
<organism evidence="3 4">
    <name type="scientific">Leptotrombidium deliense</name>
    <dbReference type="NCBI Taxonomy" id="299467"/>
    <lineage>
        <taxon>Eukaryota</taxon>
        <taxon>Metazoa</taxon>
        <taxon>Ecdysozoa</taxon>
        <taxon>Arthropoda</taxon>
        <taxon>Chelicerata</taxon>
        <taxon>Arachnida</taxon>
        <taxon>Acari</taxon>
        <taxon>Acariformes</taxon>
        <taxon>Trombidiformes</taxon>
        <taxon>Prostigmata</taxon>
        <taxon>Anystina</taxon>
        <taxon>Parasitengona</taxon>
        <taxon>Trombiculoidea</taxon>
        <taxon>Trombiculidae</taxon>
        <taxon>Leptotrombidium</taxon>
    </lineage>
</organism>
<dbReference type="PANTHER" id="PTHR10900">
    <property type="entry name" value="PERIOSTIN-RELATED"/>
    <property type="match status" value="1"/>
</dbReference>
<dbReference type="OrthoDB" id="6501424at2759"/>